<dbReference type="RefSeq" id="WP_087861693.1">
    <property type="nucleotide sequence ID" value="NZ_LT859958.1"/>
</dbReference>
<dbReference type="PANTHER" id="PTHR34215">
    <property type="entry name" value="BLL0784 PROTEIN"/>
    <property type="match status" value="1"/>
</dbReference>
<keyword evidence="3" id="KW-1185">Reference proteome</keyword>
<protein>
    <recommendedName>
        <fullName evidence="1">YlxR domain-containing protein</fullName>
    </recommendedName>
</protein>
<proteinExistence type="predicted"/>
<dbReference type="Gene3D" id="3.30.1230.10">
    <property type="entry name" value="YlxR-like"/>
    <property type="match status" value="1"/>
</dbReference>
<dbReference type="InterPro" id="IPR037465">
    <property type="entry name" value="YlxR"/>
</dbReference>
<dbReference type="OrthoDB" id="9813251at2"/>
<sequence length="107" mass="12036">MARNKFGRKKHVPQRTCVGCREVLPKKTLIRIVKGPEGVDVDLTGKAHGRGAYLHDQRACWERGVKGALDHALRTRLTDEEQQKLMAFFDEHLGKDSQGQKGAEELS</sequence>
<evidence type="ECO:0000313" key="2">
    <source>
        <dbReference type="EMBL" id="SMX53772.1"/>
    </source>
</evidence>
<reference evidence="3" key="1">
    <citation type="submission" date="2017-05" db="EMBL/GenBank/DDBJ databases">
        <authorList>
            <person name="Kirkegaard R."/>
            <person name="Mcilroy J S."/>
        </authorList>
    </citation>
    <scope>NUCLEOTIDE SEQUENCE [LARGE SCALE GENOMIC DNA]</scope>
</reference>
<evidence type="ECO:0000259" key="1">
    <source>
        <dbReference type="Pfam" id="PF04296"/>
    </source>
</evidence>
<name>A0A1Y6K256_9CHLR</name>
<organism evidence="2 3">
    <name type="scientific">Candidatus Brevifilum fermentans</name>
    <dbReference type="NCBI Taxonomy" id="1986204"/>
    <lineage>
        <taxon>Bacteria</taxon>
        <taxon>Bacillati</taxon>
        <taxon>Chloroflexota</taxon>
        <taxon>Anaerolineae</taxon>
        <taxon>Anaerolineales</taxon>
        <taxon>Anaerolineaceae</taxon>
        <taxon>Candidatus Brevifilum</taxon>
    </lineage>
</organism>
<feature type="domain" description="YlxR" evidence="1">
    <location>
        <begin position="15"/>
        <end position="85"/>
    </location>
</feature>
<dbReference type="Proteomes" id="UP000195514">
    <property type="component" value="Chromosome I"/>
</dbReference>
<evidence type="ECO:0000313" key="3">
    <source>
        <dbReference type="Proteomes" id="UP000195514"/>
    </source>
</evidence>
<accession>A0A1Y6K256</accession>
<dbReference type="Pfam" id="PF04296">
    <property type="entry name" value="YlxR"/>
    <property type="match status" value="1"/>
</dbReference>
<dbReference type="SUPFAM" id="SSF64376">
    <property type="entry name" value="YlxR-like"/>
    <property type="match status" value="1"/>
</dbReference>
<dbReference type="PANTHER" id="PTHR34215:SF1">
    <property type="entry name" value="YLXR DOMAIN-CONTAINING PROTEIN"/>
    <property type="match status" value="1"/>
</dbReference>
<dbReference type="InterPro" id="IPR007393">
    <property type="entry name" value="YlxR_dom"/>
</dbReference>
<dbReference type="InterPro" id="IPR035931">
    <property type="entry name" value="YlxR-like_sf"/>
</dbReference>
<dbReference type="AlphaFoldDB" id="A0A1Y6K256"/>
<gene>
    <name evidence="2" type="ORF">CFX1CAM_0707</name>
</gene>
<dbReference type="KEGG" id="abat:CFX1CAM_0707"/>
<dbReference type="EMBL" id="LT859958">
    <property type="protein sequence ID" value="SMX53772.1"/>
    <property type="molecule type" value="Genomic_DNA"/>
</dbReference>